<feature type="transmembrane region" description="Helical" evidence="1">
    <location>
        <begin position="242"/>
        <end position="271"/>
    </location>
</feature>
<feature type="transmembrane region" description="Helical" evidence="1">
    <location>
        <begin position="91"/>
        <end position="112"/>
    </location>
</feature>
<accession>A0A7L5BZR3</accession>
<dbReference type="InterPro" id="IPR018692">
    <property type="entry name" value="DUF2189"/>
</dbReference>
<keyword evidence="1" id="KW-0472">Membrane</keyword>
<dbReference type="Pfam" id="PF09955">
    <property type="entry name" value="DUF2189"/>
    <property type="match status" value="1"/>
</dbReference>
<keyword evidence="3" id="KW-1185">Reference proteome</keyword>
<evidence type="ECO:0000313" key="2">
    <source>
        <dbReference type="EMBL" id="QIE56328.1"/>
    </source>
</evidence>
<dbReference type="KEGG" id="hdh:G5B40_13150"/>
<keyword evidence="1" id="KW-0812">Transmembrane</keyword>
<evidence type="ECO:0000256" key="1">
    <source>
        <dbReference type="SAM" id="Phobius"/>
    </source>
</evidence>
<gene>
    <name evidence="2" type="ORF">G5B40_13150</name>
</gene>
<dbReference type="Proteomes" id="UP000503336">
    <property type="component" value="Chromosome"/>
</dbReference>
<dbReference type="RefSeq" id="WP_165099422.1">
    <property type="nucleotide sequence ID" value="NZ_CP049056.1"/>
</dbReference>
<organism evidence="2 3">
    <name type="scientific">Pikeienuella piscinae</name>
    <dbReference type="NCBI Taxonomy" id="2748098"/>
    <lineage>
        <taxon>Bacteria</taxon>
        <taxon>Pseudomonadati</taxon>
        <taxon>Pseudomonadota</taxon>
        <taxon>Alphaproteobacteria</taxon>
        <taxon>Rhodobacterales</taxon>
        <taxon>Paracoccaceae</taxon>
        <taxon>Pikeienuella</taxon>
    </lineage>
</organism>
<dbReference type="AlphaFoldDB" id="A0A7L5BZR3"/>
<feature type="transmembrane region" description="Helical" evidence="1">
    <location>
        <begin position="183"/>
        <end position="209"/>
    </location>
</feature>
<feature type="transmembrane region" description="Helical" evidence="1">
    <location>
        <begin position="66"/>
        <end position="85"/>
    </location>
</feature>
<dbReference type="EMBL" id="CP049056">
    <property type="protein sequence ID" value="QIE56328.1"/>
    <property type="molecule type" value="Genomic_DNA"/>
</dbReference>
<name>A0A7L5BZR3_9RHOB</name>
<reference evidence="2 3" key="1">
    <citation type="submission" date="2020-02" db="EMBL/GenBank/DDBJ databases">
        <title>complete genome sequence of Rhodobacteraceae bacterium.</title>
        <authorList>
            <person name="Park J."/>
            <person name="Kim Y.-S."/>
            <person name="Kim K.-H."/>
        </authorList>
    </citation>
    <scope>NUCLEOTIDE SEQUENCE [LARGE SCALE GENOMIC DNA]</scope>
    <source>
        <strain evidence="2 3">RR4-56</strain>
    </source>
</reference>
<sequence>MAEVIGNPLTWAVRVLGRGAHHVGEGAGEFVGEDTAPIEIRDLRTSDLRLALRRGVDDFMALRTDVMFIVVIYPLIGVLLTWFALHSALLPLIFPMIAGFALLGPVAAIGLYEMSRRRELGLPTGWGDAFNIMTSPSFVPIVVLGVYLAAIFLVWMLAAYVLYNLTLGPAPPSSIPAFVQDVFTTGAGWAMMIAGVAIGFCFAALVLAISLVSFPLLVDRHVGVLNAVITSVRISLRSPVSVAQWGAIVVVLLGVGVVTLFIGLIFVLPVLGHATWHLYRQAVVSPVRPKTP</sequence>
<protein>
    <submittedName>
        <fullName evidence="2">DUF2189 domain-containing protein</fullName>
    </submittedName>
</protein>
<keyword evidence="1" id="KW-1133">Transmembrane helix</keyword>
<proteinExistence type="predicted"/>
<evidence type="ECO:0000313" key="3">
    <source>
        <dbReference type="Proteomes" id="UP000503336"/>
    </source>
</evidence>
<feature type="transmembrane region" description="Helical" evidence="1">
    <location>
        <begin position="138"/>
        <end position="163"/>
    </location>
</feature>